<evidence type="ECO:0000259" key="5">
    <source>
        <dbReference type="SMART" id="SM00382"/>
    </source>
</evidence>
<dbReference type="InterPro" id="IPR027417">
    <property type="entry name" value="P-loop_NTPase"/>
</dbReference>
<dbReference type="GO" id="GO:0003689">
    <property type="term" value="F:DNA clamp loader activity"/>
    <property type="evidence" value="ECO:0007669"/>
    <property type="project" value="TreeGrafter"/>
</dbReference>
<keyword evidence="3" id="KW-0547">Nucleotide-binding</keyword>
<dbReference type="PANTHER" id="PTHR11669:SF20">
    <property type="entry name" value="REPLICATION FACTOR C SUBUNIT 4"/>
    <property type="match status" value="1"/>
</dbReference>
<name>A0AAV8UHI8_9RHOD</name>
<dbReference type="Pfam" id="PF08542">
    <property type="entry name" value="Rep_fac_C"/>
    <property type="match status" value="1"/>
</dbReference>
<dbReference type="GO" id="GO:0016887">
    <property type="term" value="F:ATP hydrolysis activity"/>
    <property type="evidence" value="ECO:0007669"/>
    <property type="project" value="InterPro"/>
</dbReference>
<keyword evidence="7" id="KW-1185">Reference proteome</keyword>
<dbReference type="Proteomes" id="UP001157974">
    <property type="component" value="Unassembled WGS sequence"/>
</dbReference>
<dbReference type="SMART" id="SM00382">
    <property type="entry name" value="AAA"/>
    <property type="match status" value="1"/>
</dbReference>
<organism evidence="6 7">
    <name type="scientific">Rhodosorus marinus</name>
    <dbReference type="NCBI Taxonomy" id="101924"/>
    <lineage>
        <taxon>Eukaryota</taxon>
        <taxon>Rhodophyta</taxon>
        <taxon>Stylonematophyceae</taxon>
        <taxon>Stylonematales</taxon>
        <taxon>Stylonemataceae</taxon>
        <taxon>Rhodosorus</taxon>
    </lineage>
</organism>
<evidence type="ECO:0000313" key="6">
    <source>
        <dbReference type="EMBL" id="KAJ8901960.1"/>
    </source>
</evidence>
<dbReference type="SUPFAM" id="SSF48019">
    <property type="entry name" value="post-AAA+ oligomerization domain-like"/>
    <property type="match status" value="1"/>
</dbReference>
<dbReference type="InterPro" id="IPR003959">
    <property type="entry name" value="ATPase_AAA_core"/>
</dbReference>
<gene>
    <name evidence="6" type="ORF">NDN08_004162</name>
</gene>
<evidence type="ECO:0000256" key="2">
    <source>
        <dbReference type="ARBA" id="ARBA00022705"/>
    </source>
</evidence>
<dbReference type="CDD" id="cd18140">
    <property type="entry name" value="HLD_clamp_RFC"/>
    <property type="match status" value="1"/>
</dbReference>
<dbReference type="GO" id="GO:0006261">
    <property type="term" value="P:DNA-templated DNA replication"/>
    <property type="evidence" value="ECO:0007669"/>
    <property type="project" value="TreeGrafter"/>
</dbReference>
<dbReference type="InterPro" id="IPR008921">
    <property type="entry name" value="DNA_pol3_clamp-load_cplx_C"/>
</dbReference>
<reference evidence="6 7" key="1">
    <citation type="journal article" date="2023" name="Nat. Commun.">
        <title>Origin of minicircular mitochondrial genomes in red algae.</title>
        <authorList>
            <person name="Lee Y."/>
            <person name="Cho C.H."/>
            <person name="Lee Y.M."/>
            <person name="Park S.I."/>
            <person name="Yang J.H."/>
            <person name="West J.A."/>
            <person name="Bhattacharya D."/>
            <person name="Yoon H.S."/>
        </authorList>
    </citation>
    <scope>NUCLEOTIDE SEQUENCE [LARGE SCALE GENOMIC DNA]</scope>
    <source>
        <strain evidence="6 7">CCMP1338</strain>
        <tissue evidence="6">Whole cell</tissue>
    </source>
</reference>
<evidence type="ECO:0000256" key="1">
    <source>
        <dbReference type="ARBA" id="ARBA00005378"/>
    </source>
</evidence>
<evidence type="ECO:0000256" key="4">
    <source>
        <dbReference type="ARBA" id="ARBA00022840"/>
    </source>
</evidence>
<dbReference type="EMBL" id="JAMWBK010000010">
    <property type="protein sequence ID" value="KAJ8901960.1"/>
    <property type="molecule type" value="Genomic_DNA"/>
</dbReference>
<keyword evidence="2" id="KW-0235">DNA replication</keyword>
<keyword evidence="4" id="KW-0067">ATP-binding</keyword>
<dbReference type="Gene3D" id="1.20.272.10">
    <property type="match status" value="1"/>
</dbReference>
<dbReference type="InterPro" id="IPR013748">
    <property type="entry name" value="Rep_factorC_C"/>
</dbReference>
<dbReference type="Gene3D" id="3.40.50.300">
    <property type="entry name" value="P-loop containing nucleotide triphosphate hydrolases"/>
    <property type="match status" value="1"/>
</dbReference>
<dbReference type="GO" id="GO:0005634">
    <property type="term" value="C:nucleus"/>
    <property type="evidence" value="ECO:0007669"/>
    <property type="project" value="TreeGrafter"/>
</dbReference>
<dbReference type="SUPFAM" id="SSF52540">
    <property type="entry name" value="P-loop containing nucleoside triphosphate hydrolases"/>
    <property type="match status" value="1"/>
</dbReference>
<dbReference type="CDD" id="cd00009">
    <property type="entry name" value="AAA"/>
    <property type="match status" value="1"/>
</dbReference>
<dbReference type="Pfam" id="PF00004">
    <property type="entry name" value="AAA"/>
    <property type="match status" value="1"/>
</dbReference>
<dbReference type="InterPro" id="IPR047854">
    <property type="entry name" value="RFC_lid"/>
</dbReference>
<sequence length="353" mass="38792">MDIGDRASVLSTPWVEKYRPVKIKDVAHQTEVVAALEQAVERGGGNLPHLLFYGPPGTGKTSLALALVREIFPKEILSQRVLELNASDERGIRVVREKIKGFAQGAVGQAKVKDGKTIPSFKVIILDEADAVTGEAQTALRRTMETYSTVTRFVLICNYISRIIAPLASRCAKFRFQPLPTEVSFNRLSMICKSEQVTASEDLLKLIITRTNGDLRKALMTLQSASRMVPHGSEIGDKEIALASGEVPQELLERFRSAMFADSSFENVQSVVDDVVLGGYPADGLLHQLCDLLVEEDYAELDELQKSALIMKMARAESCLADGASERLQLLDVGARGMYISKSRENSSSLFKV</sequence>
<dbReference type="GO" id="GO:0005663">
    <property type="term" value="C:DNA replication factor C complex"/>
    <property type="evidence" value="ECO:0007669"/>
    <property type="project" value="TreeGrafter"/>
</dbReference>
<dbReference type="AlphaFoldDB" id="A0AAV8UHI8"/>
<dbReference type="InterPro" id="IPR050238">
    <property type="entry name" value="DNA_Rep/Repair_Clamp_Loader"/>
</dbReference>
<dbReference type="PANTHER" id="PTHR11669">
    <property type="entry name" value="REPLICATION FACTOR C / DNA POLYMERASE III GAMMA-TAU SUBUNIT"/>
    <property type="match status" value="1"/>
</dbReference>
<evidence type="ECO:0000256" key="3">
    <source>
        <dbReference type="ARBA" id="ARBA00022741"/>
    </source>
</evidence>
<dbReference type="InterPro" id="IPR003593">
    <property type="entry name" value="AAA+_ATPase"/>
</dbReference>
<dbReference type="FunFam" id="3.40.50.300:FF:000129">
    <property type="entry name" value="Replication factor C subunit 5"/>
    <property type="match status" value="1"/>
</dbReference>
<dbReference type="GO" id="GO:0005524">
    <property type="term" value="F:ATP binding"/>
    <property type="evidence" value="ECO:0007669"/>
    <property type="project" value="UniProtKB-KW"/>
</dbReference>
<accession>A0AAV8UHI8</accession>
<comment type="caution">
    <text evidence="6">The sequence shown here is derived from an EMBL/GenBank/DDBJ whole genome shotgun (WGS) entry which is preliminary data.</text>
</comment>
<evidence type="ECO:0000313" key="7">
    <source>
        <dbReference type="Proteomes" id="UP001157974"/>
    </source>
</evidence>
<feature type="domain" description="AAA+ ATPase" evidence="5">
    <location>
        <begin position="46"/>
        <end position="179"/>
    </location>
</feature>
<comment type="similarity">
    <text evidence="1">Belongs to the activator 1 small subunits family.</text>
</comment>
<dbReference type="GO" id="GO:0006281">
    <property type="term" value="P:DNA repair"/>
    <property type="evidence" value="ECO:0007669"/>
    <property type="project" value="TreeGrafter"/>
</dbReference>
<proteinExistence type="inferred from homology"/>
<protein>
    <recommendedName>
        <fullName evidence="5">AAA+ ATPase domain-containing protein</fullName>
    </recommendedName>
</protein>
<dbReference type="GO" id="GO:0003677">
    <property type="term" value="F:DNA binding"/>
    <property type="evidence" value="ECO:0007669"/>
    <property type="project" value="InterPro"/>
</dbReference>
<dbReference type="Gene3D" id="1.10.8.60">
    <property type="match status" value="1"/>
</dbReference>
<dbReference type="Pfam" id="PF21960">
    <property type="entry name" value="RCF1-5-like_lid"/>
    <property type="match status" value="1"/>
</dbReference>